<dbReference type="SMART" id="SM00320">
    <property type="entry name" value="WD40"/>
    <property type="match status" value="6"/>
</dbReference>
<dbReference type="Gene3D" id="2.130.10.10">
    <property type="entry name" value="YVTN repeat-like/Quinoprotein amine dehydrogenase"/>
    <property type="match status" value="1"/>
</dbReference>
<keyword evidence="9" id="KW-0653">Protein transport</keyword>
<keyword evidence="5 13" id="KW-0853">WD repeat</keyword>
<reference evidence="15 16" key="1">
    <citation type="submission" date="2022-05" db="EMBL/GenBank/DDBJ databases">
        <authorList>
            <consortium name="Genoscope - CEA"/>
            <person name="William W."/>
        </authorList>
    </citation>
    <scope>NUCLEOTIDE SEQUENCE [LARGE SCALE GENOMIC DNA]</scope>
</reference>
<dbReference type="PROSITE" id="PS00678">
    <property type="entry name" value="WD_REPEATS_1"/>
    <property type="match status" value="1"/>
</dbReference>
<feature type="compositionally biased region" description="Polar residues" evidence="14">
    <location>
        <begin position="325"/>
        <end position="344"/>
    </location>
</feature>
<accession>A0AAU9W1J2</accession>
<keyword evidence="10" id="KW-0458">Lysosome</keyword>
<dbReference type="Pfam" id="PF00400">
    <property type="entry name" value="WD40"/>
    <property type="match status" value="4"/>
</dbReference>
<name>A0AAU9W1J2_9CNID</name>
<sequence length="358" mass="39643">MFVAREIPAEHKDLIHDVSYDYHGRRMATCSSDQSVKVWDLGEDGQWHCTASWKTHSGSVWKVTWAHPEFGQVLASCSFDRTAAVWEEQVVGSGNGTSQGQSHWVKRSSLVDSRTSVTDVKFAPKHLGLQLATCSKDGTVRIYEAPDIMNLGQWQLQNEIHHKLSCSCVSWNLSRVHPPMLAVGSNDPNTSAGGKVQIHEHNEANRKWHRLETLMAITDAVHDVAFAPNLGRSYHLLAIASKDVRIMMLKPYREQGTGAGASLAKLDISLAAQFNDHDSQVWRVEWNITGTILASSGDDGCVRLWKANYLNNWKCITVLRGDGTSRPTSGPSMSGSIMNGQDPKTSPAAFKSQTSWYT</sequence>
<comment type="subcellular location">
    <subcellularLocation>
        <location evidence="2">Lysosome</location>
    </subcellularLocation>
    <subcellularLocation>
        <location evidence="1">Nucleus envelope</location>
    </subcellularLocation>
</comment>
<keyword evidence="4" id="KW-0813">Transport</keyword>
<dbReference type="SUPFAM" id="SSF50978">
    <property type="entry name" value="WD40 repeat-like"/>
    <property type="match status" value="1"/>
</dbReference>
<evidence type="ECO:0000256" key="13">
    <source>
        <dbReference type="PROSITE-ProRule" id="PRU00221"/>
    </source>
</evidence>
<evidence type="ECO:0000256" key="8">
    <source>
        <dbReference type="ARBA" id="ARBA00022776"/>
    </source>
</evidence>
<evidence type="ECO:0000256" key="6">
    <source>
        <dbReference type="ARBA" id="ARBA00022618"/>
    </source>
</evidence>
<evidence type="ECO:0000256" key="3">
    <source>
        <dbReference type="ARBA" id="ARBA00010102"/>
    </source>
</evidence>
<evidence type="ECO:0000256" key="12">
    <source>
        <dbReference type="ARBA" id="ARBA00023306"/>
    </source>
</evidence>
<proteinExistence type="inferred from homology"/>
<dbReference type="InterPro" id="IPR015943">
    <property type="entry name" value="WD40/YVTN_repeat-like_dom_sf"/>
</dbReference>
<evidence type="ECO:0008006" key="17">
    <source>
        <dbReference type="Google" id="ProtNLM"/>
    </source>
</evidence>
<comment type="caution">
    <text evidence="15">The sequence shown here is derived from an EMBL/GenBank/DDBJ whole genome shotgun (WGS) entry which is preliminary data.</text>
</comment>
<evidence type="ECO:0000256" key="4">
    <source>
        <dbReference type="ARBA" id="ARBA00022448"/>
    </source>
</evidence>
<evidence type="ECO:0000256" key="9">
    <source>
        <dbReference type="ARBA" id="ARBA00022927"/>
    </source>
</evidence>
<dbReference type="EMBL" id="CALNXJ010000006">
    <property type="protein sequence ID" value="CAH3042515.1"/>
    <property type="molecule type" value="Genomic_DNA"/>
</dbReference>
<dbReference type="InterPro" id="IPR037363">
    <property type="entry name" value="Sec13/Seh1_fam"/>
</dbReference>
<keyword evidence="12" id="KW-0131">Cell cycle</keyword>
<dbReference type="GO" id="GO:0051301">
    <property type="term" value="P:cell division"/>
    <property type="evidence" value="ECO:0007669"/>
    <property type="project" value="UniProtKB-KW"/>
</dbReference>
<dbReference type="GO" id="GO:0005198">
    <property type="term" value="F:structural molecule activity"/>
    <property type="evidence" value="ECO:0007669"/>
    <property type="project" value="InterPro"/>
</dbReference>
<dbReference type="InterPro" id="IPR036322">
    <property type="entry name" value="WD40_repeat_dom_sf"/>
</dbReference>
<feature type="repeat" description="WD" evidence="13">
    <location>
        <begin position="274"/>
        <end position="306"/>
    </location>
</feature>
<dbReference type="InterPro" id="IPR020472">
    <property type="entry name" value="WD40_PAC1"/>
</dbReference>
<evidence type="ECO:0000256" key="1">
    <source>
        <dbReference type="ARBA" id="ARBA00004259"/>
    </source>
</evidence>
<evidence type="ECO:0000313" key="15">
    <source>
        <dbReference type="EMBL" id="CAH3042515.1"/>
    </source>
</evidence>
<keyword evidence="8" id="KW-0498">Mitosis</keyword>
<dbReference type="GO" id="GO:0031080">
    <property type="term" value="C:nuclear pore outer ring"/>
    <property type="evidence" value="ECO:0007669"/>
    <property type="project" value="TreeGrafter"/>
</dbReference>
<evidence type="ECO:0000256" key="2">
    <source>
        <dbReference type="ARBA" id="ARBA00004371"/>
    </source>
</evidence>
<dbReference type="FunFam" id="2.130.10.10:FF:000063">
    <property type="entry name" value="SEH1 like nucleoporin"/>
    <property type="match status" value="1"/>
</dbReference>
<comment type="similarity">
    <text evidence="3">Belongs to the WD repeat SEC13 family.</text>
</comment>
<dbReference type="GO" id="GO:1904263">
    <property type="term" value="P:positive regulation of TORC1 signaling"/>
    <property type="evidence" value="ECO:0007669"/>
    <property type="project" value="TreeGrafter"/>
</dbReference>
<gene>
    <name evidence="15" type="ORF">PMEA_00028853</name>
</gene>
<dbReference type="AlphaFoldDB" id="A0AAU9W1J2"/>
<dbReference type="InterPro" id="IPR001680">
    <property type="entry name" value="WD40_rpt"/>
</dbReference>
<evidence type="ECO:0000313" key="16">
    <source>
        <dbReference type="Proteomes" id="UP001159428"/>
    </source>
</evidence>
<dbReference type="PROSITE" id="PS50082">
    <property type="entry name" value="WD_REPEATS_2"/>
    <property type="match status" value="2"/>
</dbReference>
<dbReference type="GO" id="GO:0034198">
    <property type="term" value="P:cellular response to amino acid starvation"/>
    <property type="evidence" value="ECO:0007669"/>
    <property type="project" value="TreeGrafter"/>
</dbReference>
<keyword evidence="6" id="KW-0132">Cell division</keyword>
<feature type="region of interest" description="Disordered" evidence="14">
    <location>
        <begin position="323"/>
        <end position="358"/>
    </location>
</feature>
<evidence type="ECO:0000256" key="7">
    <source>
        <dbReference type="ARBA" id="ARBA00022737"/>
    </source>
</evidence>
<dbReference type="PANTHER" id="PTHR11024:SF3">
    <property type="entry name" value="NUCLEOPORIN SEH1"/>
    <property type="match status" value="1"/>
</dbReference>
<dbReference type="GO" id="GO:0015031">
    <property type="term" value="P:protein transport"/>
    <property type="evidence" value="ECO:0007669"/>
    <property type="project" value="UniProtKB-KW"/>
</dbReference>
<dbReference type="PANTHER" id="PTHR11024">
    <property type="entry name" value="NUCLEAR PORE COMPLEX PROTEIN SEC13 / SEH1 FAMILY MEMBER"/>
    <property type="match status" value="1"/>
</dbReference>
<evidence type="ECO:0000256" key="10">
    <source>
        <dbReference type="ARBA" id="ARBA00023228"/>
    </source>
</evidence>
<evidence type="ECO:0000256" key="5">
    <source>
        <dbReference type="ARBA" id="ARBA00022574"/>
    </source>
</evidence>
<organism evidence="15 16">
    <name type="scientific">Pocillopora meandrina</name>
    <dbReference type="NCBI Taxonomy" id="46732"/>
    <lineage>
        <taxon>Eukaryota</taxon>
        <taxon>Metazoa</taxon>
        <taxon>Cnidaria</taxon>
        <taxon>Anthozoa</taxon>
        <taxon>Hexacorallia</taxon>
        <taxon>Scleractinia</taxon>
        <taxon>Astrocoeniina</taxon>
        <taxon>Pocilloporidae</taxon>
        <taxon>Pocillopora</taxon>
    </lineage>
</organism>
<dbReference type="PRINTS" id="PR00320">
    <property type="entry name" value="GPROTEINBRPT"/>
</dbReference>
<evidence type="ECO:0000256" key="11">
    <source>
        <dbReference type="ARBA" id="ARBA00023242"/>
    </source>
</evidence>
<keyword evidence="11" id="KW-0539">Nucleus</keyword>
<protein>
    <recommendedName>
        <fullName evidence="17">Nucleoporin SEH1</fullName>
    </recommendedName>
</protein>
<dbReference type="Proteomes" id="UP001159428">
    <property type="component" value="Unassembled WGS sequence"/>
</dbReference>
<dbReference type="PROSITE" id="PS50294">
    <property type="entry name" value="WD_REPEATS_REGION"/>
    <property type="match status" value="2"/>
</dbReference>
<evidence type="ECO:0000256" key="14">
    <source>
        <dbReference type="SAM" id="MobiDB-lite"/>
    </source>
</evidence>
<dbReference type="GO" id="GO:0005764">
    <property type="term" value="C:lysosome"/>
    <property type="evidence" value="ECO:0007669"/>
    <property type="project" value="UniProtKB-SubCell"/>
</dbReference>
<keyword evidence="16" id="KW-1185">Reference proteome</keyword>
<dbReference type="InterPro" id="IPR019775">
    <property type="entry name" value="WD40_repeat_CS"/>
</dbReference>
<feature type="repeat" description="WD" evidence="13">
    <location>
        <begin position="8"/>
        <end position="41"/>
    </location>
</feature>
<dbReference type="GO" id="GO:0035859">
    <property type="term" value="C:Seh1-associated complex"/>
    <property type="evidence" value="ECO:0007669"/>
    <property type="project" value="TreeGrafter"/>
</dbReference>
<keyword evidence="7" id="KW-0677">Repeat</keyword>